<dbReference type="PANTHER" id="PTHR43022:SF1">
    <property type="entry name" value="PROTEIN SMF"/>
    <property type="match status" value="1"/>
</dbReference>
<evidence type="ECO:0000313" key="5">
    <source>
        <dbReference type="Proteomes" id="UP000190460"/>
    </source>
</evidence>
<proteinExistence type="inferred from homology"/>
<dbReference type="InterPro" id="IPR057666">
    <property type="entry name" value="DrpA_SLOG"/>
</dbReference>
<evidence type="ECO:0000256" key="1">
    <source>
        <dbReference type="ARBA" id="ARBA00006525"/>
    </source>
</evidence>
<name>A0A1T4VTS5_9GAMM</name>
<dbReference type="Pfam" id="PF17782">
    <property type="entry name" value="WHD_DprA"/>
    <property type="match status" value="1"/>
</dbReference>
<dbReference type="PANTHER" id="PTHR43022">
    <property type="entry name" value="PROTEIN SMF"/>
    <property type="match status" value="1"/>
</dbReference>
<dbReference type="AlphaFoldDB" id="A0A1T4VTS5"/>
<keyword evidence="5" id="KW-1185">Reference proteome</keyword>
<protein>
    <submittedName>
        <fullName evidence="4">DNA protecting protein DprA</fullName>
    </submittedName>
</protein>
<sequence length="400" mass="42927">MNITEDELRARLQIWRAVGIGPATLNRLLNHFGSAVAALDGSDAELAKAGLKPDTLQNLRSVPIEATLADLEWLHRAQHRHILVPEDPRYPKLLRDLKAAPPILFVAGQPELLNEPQLAMVGSRTPTTYGKENAQAFAQYLAKHGITVTSGLALGIDAVSHQGALEAGGTTIAVIATGLDIIYPAKNRSLAERIVEHGAIVSEFPIGVKPQAQNFPRRNRIISGLSLGSLVVEAALQSGSLVTAQHALEQGREVFAIPGSIHSPLAHGCHRLIRQGAKLVETAADILEELTPQLHAYLGSTAMPTALALSTTQASKPIKPTKPLSFLKSLTTQENTEERSEAKLDPEEQQILATIGLEPIPIDQIVLQTGLTPDVVSSMLLMLELQGYIAACGGGRYQRL</sequence>
<comment type="similarity">
    <text evidence="1">Belongs to the DprA/Smf family.</text>
</comment>
<reference evidence="5" key="1">
    <citation type="submission" date="2017-02" db="EMBL/GenBank/DDBJ databases">
        <authorList>
            <person name="Varghese N."/>
            <person name="Submissions S."/>
        </authorList>
    </citation>
    <scope>NUCLEOTIDE SEQUENCE [LARGE SCALE GENOMIC DNA]</scope>
    <source>
        <strain evidence="5">ATCC 49788</strain>
    </source>
</reference>
<evidence type="ECO:0000259" key="2">
    <source>
        <dbReference type="Pfam" id="PF02481"/>
    </source>
</evidence>
<dbReference type="GO" id="GO:0009294">
    <property type="term" value="P:DNA-mediated transformation"/>
    <property type="evidence" value="ECO:0007669"/>
    <property type="project" value="InterPro"/>
</dbReference>
<organism evidence="4 5">
    <name type="scientific">Thiothrix eikelboomii</name>
    <dbReference type="NCBI Taxonomy" id="92487"/>
    <lineage>
        <taxon>Bacteria</taxon>
        <taxon>Pseudomonadati</taxon>
        <taxon>Pseudomonadota</taxon>
        <taxon>Gammaproteobacteria</taxon>
        <taxon>Thiotrichales</taxon>
        <taxon>Thiotrichaceae</taxon>
        <taxon>Thiothrix</taxon>
    </lineage>
</organism>
<dbReference type="STRING" id="92487.SAMN02745130_00274"/>
<dbReference type="InterPro" id="IPR036388">
    <property type="entry name" value="WH-like_DNA-bd_sf"/>
</dbReference>
<dbReference type="SUPFAM" id="SSF102405">
    <property type="entry name" value="MCP/YpsA-like"/>
    <property type="match status" value="1"/>
</dbReference>
<dbReference type="InterPro" id="IPR041614">
    <property type="entry name" value="DprA_WH"/>
</dbReference>
<accession>A0A1T4VTS5</accession>
<dbReference type="NCBIfam" id="TIGR00732">
    <property type="entry name" value="dprA"/>
    <property type="match status" value="1"/>
</dbReference>
<dbReference type="Pfam" id="PF21102">
    <property type="entry name" value="DprA_N"/>
    <property type="match status" value="1"/>
</dbReference>
<feature type="domain" description="DprA winged helix" evidence="3">
    <location>
        <begin position="337"/>
        <end position="395"/>
    </location>
</feature>
<dbReference type="Proteomes" id="UP000190460">
    <property type="component" value="Unassembled WGS sequence"/>
</dbReference>
<evidence type="ECO:0000313" key="4">
    <source>
        <dbReference type="EMBL" id="SKA68363.1"/>
    </source>
</evidence>
<dbReference type="InterPro" id="IPR003488">
    <property type="entry name" value="DprA"/>
</dbReference>
<dbReference type="EMBL" id="FUYB01000001">
    <property type="protein sequence ID" value="SKA68363.1"/>
    <property type="molecule type" value="Genomic_DNA"/>
</dbReference>
<dbReference type="Gene3D" id="3.40.50.450">
    <property type="match status" value="1"/>
</dbReference>
<feature type="domain" description="Smf/DprA SLOG" evidence="2">
    <location>
        <begin position="82"/>
        <end position="290"/>
    </location>
</feature>
<dbReference type="RefSeq" id="WP_200807003.1">
    <property type="nucleotide sequence ID" value="NZ_FUYB01000001.1"/>
</dbReference>
<dbReference type="Gene3D" id="1.10.10.10">
    <property type="entry name" value="Winged helix-like DNA-binding domain superfamily/Winged helix DNA-binding domain"/>
    <property type="match status" value="1"/>
</dbReference>
<dbReference type="Pfam" id="PF02481">
    <property type="entry name" value="DNA_processg_A"/>
    <property type="match status" value="1"/>
</dbReference>
<evidence type="ECO:0000259" key="3">
    <source>
        <dbReference type="Pfam" id="PF17782"/>
    </source>
</evidence>
<gene>
    <name evidence="4" type="ORF">SAMN02745130_00274</name>
</gene>